<organism evidence="1 2">
    <name type="scientific">Cichorium intybus</name>
    <name type="common">Chicory</name>
    <dbReference type="NCBI Taxonomy" id="13427"/>
    <lineage>
        <taxon>Eukaryota</taxon>
        <taxon>Viridiplantae</taxon>
        <taxon>Streptophyta</taxon>
        <taxon>Embryophyta</taxon>
        <taxon>Tracheophyta</taxon>
        <taxon>Spermatophyta</taxon>
        <taxon>Magnoliopsida</taxon>
        <taxon>eudicotyledons</taxon>
        <taxon>Gunneridae</taxon>
        <taxon>Pentapetalae</taxon>
        <taxon>asterids</taxon>
        <taxon>campanulids</taxon>
        <taxon>Asterales</taxon>
        <taxon>Asteraceae</taxon>
        <taxon>Cichorioideae</taxon>
        <taxon>Cichorieae</taxon>
        <taxon>Cichoriinae</taxon>
        <taxon>Cichorium</taxon>
    </lineage>
</organism>
<dbReference type="Proteomes" id="UP001055811">
    <property type="component" value="Linkage Group LG02"/>
</dbReference>
<sequence>MTEVVKKLESALEYQQPGSLRNPKKLYRGVTQRHWGKWVAQISLPRSRTRLWLGTFDTAEEAALAYDKAAYKLRGDRARLNFPELFVNGSHIGGELGDYKPLHTSVDAKLEAICKSLAEGKRIEGSKKKRPRLSTGDGLEVGQGQEQSGVVMVDDSASDGSDWSSQSSDLTFPEFTDQESTWVGSDFLLEKYPSYQIDWSSI</sequence>
<evidence type="ECO:0000313" key="1">
    <source>
        <dbReference type="EMBL" id="KAI3780458.1"/>
    </source>
</evidence>
<protein>
    <submittedName>
        <fullName evidence="1">Uncharacterized protein</fullName>
    </submittedName>
</protein>
<gene>
    <name evidence="1" type="ORF">L2E82_10439</name>
</gene>
<reference evidence="2" key="1">
    <citation type="journal article" date="2022" name="Mol. Ecol. Resour.">
        <title>The genomes of chicory, endive, great burdock and yacon provide insights into Asteraceae palaeo-polyploidization history and plant inulin production.</title>
        <authorList>
            <person name="Fan W."/>
            <person name="Wang S."/>
            <person name="Wang H."/>
            <person name="Wang A."/>
            <person name="Jiang F."/>
            <person name="Liu H."/>
            <person name="Zhao H."/>
            <person name="Xu D."/>
            <person name="Zhang Y."/>
        </authorList>
    </citation>
    <scope>NUCLEOTIDE SEQUENCE [LARGE SCALE GENOMIC DNA]</scope>
    <source>
        <strain evidence="2">cv. Punajuju</strain>
    </source>
</reference>
<accession>A0ACB9GAE8</accession>
<name>A0ACB9GAE8_CICIN</name>
<comment type="caution">
    <text evidence="1">The sequence shown here is derived from an EMBL/GenBank/DDBJ whole genome shotgun (WGS) entry which is preliminary data.</text>
</comment>
<reference evidence="1 2" key="2">
    <citation type="journal article" date="2022" name="Mol. Ecol. Resour.">
        <title>The genomes of chicory, endive, great burdock and yacon provide insights into Asteraceae paleo-polyploidization history and plant inulin production.</title>
        <authorList>
            <person name="Fan W."/>
            <person name="Wang S."/>
            <person name="Wang H."/>
            <person name="Wang A."/>
            <person name="Jiang F."/>
            <person name="Liu H."/>
            <person name="Zhao H."/>
            <person name="Xu D."/>
            <person name="Zhang Y."/>
        </authorList>
    </citation>
    <scope>NUCLEOTIDE SEQUENCE [LARGE SCALE GENOMIC DNA]</scope>
    <source>
        <strain evidence="2">cv. Punajuju</strain>
        <tissue evidence="1">Leaves</tissue>
    </source>
</reference>
<keyword evidence="2" id="KW-1185">Reference proteome</keyword>
<evidence type="ECO:0000313" key="2">
    <source>
        <dbReference type="Proteomes" id="UP001055811"/>
    </source>
</evidence>
<proteinExistence type="predicted"/>
<dbReference type="EMBL" id="CM042010">
    <property type="protein sequence ID" value="KAI3780458.1"/>
    <property type="molecule type" value="Genomic_DNA"/>
</dbReference>